<dbReference type="CDD" id="cd07722">
    <property type="entry name" value="LACTB2-like_MBL-fold"/>
    <property type="match status" value="1"/>
</dbReference>
<dbReference type="EMBL" id="JABCIY010000031">
    <property type="protein sequence ID" value="KAF7196083.1"/>
    <property type="molecule type" value="Genomic_DNA"/>
</dbReference>
<dbReference type="SUPFAM" id="SSF56281">
    <property type="entry name" value="Metallo-hydrolase/oxidoreductase"/>
    <property type="match status" value="1"/>
</dbReference>
<evidence type="ECO:0000256" key="2">
    <source>
        <dbReference type="ARBA" id="ARBA00007749"/>
    </source>
</evidence>
<keyword evidence="4" id="KW-0378">Hydrolase</keyword>
<keyword evidence="10" id="KW-1185">Reference proteome</keyword>
<comment type="catalytic activity">
    <reaction evidence="6">
        <text>(3R)-atrochrysone 2-carbonyl-[ACP] + H2O = (3R)-atrochrysone 2-carboxylate + holo-[ACP] + H(+)</text>
        <dbReference type="Rhea" id="RHEA:64236"/>
        <dbReference type="Rhea" id="RHEA-COMP:9685"/>
        <dbReference type="Rhea" id="RHEA-COMP:20479"/>
        <dbReference type="ChEBI" id="CHEBI:15377"/>
        <dbReference type="ChEBI" id="CHEBI:15378"/>
        <dbReference type="ChEBI" id="CHEBI:64479"/>
        <dbReference type="ChEBI" id="CHEBI:234107"/>
        <dbReference type="ChEBI" id="CHEBI:234110"/>
    </reaction>
    <physiologicalReaction direction="left-to-right" evidence="6">
        <dbReference type="Rhea" id="RHEA:64237"/>
    </physiologicalReaction>
</comment>
<keyword evidence="3" id="KW-0479">Metal-binding</keyword>
<comment type="similarity">
    <text evidence="2">Belongs to the metallo-beta-lactamase superfamily.</text>
</comment>
<dbReference type="SMART" id="SM00849">
    <property type="entry name" value="Lactamase_B"/>
    <property type="match status" value="1"/>
</dbReference>
<proteinExistence type="inferred from homology"/>
<dbReference type="FunFam" id="3.60.15.10:FF:000041">
    <property type="entry name" value="Metallo-beta-lactamase domain protein"/>
    <property type="match status" value="1"/>
</dbReference>
<keyword evidence="5" id="KW-0862">Zinc</keyword>
<dbReference type="Gene3D" id="3.60.15.10">
    <property type="entry name" value="Ribonuclease Z/Hydroxyacylglutathione hydrolase-like"/>
    <property type="match status" value="1"/>
</dbReference>
<dbReference type="InterPro" id="IPR036388">
    <property type="entry name" value="WH-like_DNA-bd_sf"/>
</dbReference>
<protein>
    <submittedName>
        <fullName evidence="9">Lactamase-like protein nscB</fullName>
    </submittedName>
</protein>
<dbReference type="Gene3D" id="1.10.10.10">
    <property type="entry name" value="Winged helix-like DNA-binding domain superfamily/Winged helix DNA-binding domain"/>
    <property type="match status" value="1"/>
</dbReference>
<comment type="cofactor">
    <cofactor evidence="1">
        <name>Zn(2+)</name>
        <dbReference type="ChEBI" id="CHEBI:29105"/>
    </cofactor>
</comment>
<evidence type="ECO:0000256" key="6">
    <source>
        <dbReference type="ARBA" id="ARBA00050605"/>
    </source>
</evidence>
<dbReference type="Proteomes" id="UP000660729">
    <property type="component" value="Unassembled WGS sequence"/>
</dbReference>
<dbReference type="GO" id="GO:0044550">
    <property type="term" value="P:secondary metabolite biosynthetic process"/>
    <property type="evidence" value="ECO:0007669"/>
    <property type="project" value="TreeGrafter"/>
</dbReference>
<dbReference type="GO" id="GO:0046872">
    <property type="term" value="F:metal ion binding"/>
    <property type="evidence" value="ECO:0007669"/>
    <property type="project" value="UniProtKB-KW"/>
</dbReference>
<evidence type="ECO:0000313" key="10">
    <source>
        <dbReference type="Proteomes" id="UP000660729"/>
    </source>
</evidence>
<evidence type="ECO:0000256" key="7">
    <source>
        <dbReference type="SAM" id="MobiDB-lite"/>
    </source>
</evidence>
<feature type="region of interest" description="Disordered" evidence="7">
    <location>
        <begin position="222"/>
        <end position="249"/>
    </location>
</feature>
<dbReference type="InterPro" id="IPR047921">
    <property type="entry name" value="LACTB2-like_MBL-fold"/>
</dbReference>
<feature type="domain" description="Metallo-beta-lactamase" evidence="8">
    <location>
        <begin position="32"/>
        <end position="190"/>
    </location>
</feature>
<evidence type="ECO:0000256" key="4">
    <source>
        <dbReference type="ARBA" id="ARBA00022801"/>
    </source>
</evidence>
<sequence>MEQLPHLPDIERLSPRVIRILGGNPSKFTLQGTNTYLIGTGNKRLLLDTAEGKPIWKTSLQKVLQDENATIDKIILTHWHPDHVGGVEDAKEVSGNEGVKVYKNQTEPGKDQVDFQDGEVFEVEGAKIKALHSPGHTIDHMSFILEEENAMFTGDNVLGHGTAVFEDLATYINSLHKMEAAFTGKAYPAHGAVIEDGPRKVREYIEHRRQREEEVLRTLEGKKPGKTEGWTSMDSMNGCAIKRGMGPSP</sequence>
<evidence type="ECO:0000256" key="3">
    <source>
        <dbReference type="ARBA" id="ARBA00022723"/>
    </source>
</evidence>
<dbReference type="PANTHER" id="PTHR23131">
    <property type="entry name" value="ENDORIBONUCLEASE LACTB2"/>
    <property type="match status" value="1"/>
</dbReference>
<evidence type="ECO:0000313" key="9">
    <source>
        <dbReference type="EMBL" id="KAF7196083.1"/>
    </source>
</evidence>
<dbReference type="InterPro" id="IPR036866">
    <property type="entry name" value="RibonucZ/Hydroxyglut_hydro"/>
</dbReference>
<evidence type="ECO:0000256" key="5">
    <source>
        <dbReference type="ARBA" id="ARBA00022833"/>
    </source>
</evidence>
<dbReference type="InterPro" id="IPR001279">
    <property type="entry name" value="Metallo-B-lactamas"/>
</dbReference>
<evidence type="ECO:0000259" key="8">
    <source>
        <dbReference type="SMART" id="SM00849"/>
    </source>
</evidence>
<dbReference type="PANTHER" id="PTHR23131:SF0">
    <property type="entry name" value="ENDORIBONUCLEASE LACTB2"/>
    <property type="match status" value="1"/>
</dbReference>
<evidence type="ECO:0000256" key="1">
    <source>
        <dbReference type="ARBA" id="ARBA00001947"/>
    </source>
</evidence>
<dbReference type="InterPro" id="IPR050662">
    <property type="entry name" value="Sec-metab_biosynth-thioest"/>
</dbReference>
<organism evidence="9 10">
    <name type="scientific">Pseudocercospora fuligena</name>
    <dbReference type="NCBI Taxonomy" id="685502"/>
    <lineage>
        <taxon>Eukaryota</taxon>
        <taxon>Fungi</taxon>
        <taxon>Dikarya</taxon>
        <taxon>Ascomycota</taxon>
        <taxon>Pezizomycotina</taxon>
        <taxon>Dothideomycetes</taxon>
        <taxon>Dothideomycetidae</taxon>
        <taxon>Mycosphaerellales</taxon>
        <taxon>Mycosphaerellaceae</taxon>
        <taxon>Pseudocercospora</taxon>
    </lineage>
</organism>
<comment type="caution">
    <text evidence="9">The sequence shown here is derived from an EMBL/GenBank/DDBJ whole genome shotgun (WGS) entry which is preliminary data.</text>
</comment>
<dbReference type="AlphaFoldDB" id="A0A8H6RRN3"/>
<name>A0A8H6RRN3_9PEZI</name>
<accession>A0A8H6RRN3</accession>
<dbReference type="GO" id="GO:0016787">
    <property type="term" value="F:hydrolase activity"/>
    <property type="evidence" value="ECO:0007669"/>
    <property type="project" value="UniProtKB-KW"/>
</dbReference>
<dbReference type="Pfam" id="PF00753">
    <property type="entry name" value="Lactamase_B"/>
    <property type="match status" value="1"/>
</dbReference>
<gene>
    <name evidence="9" type="ORF">HII31_02484</name>
</gene>
<reference evidence="9" key="1">
    <citation type="submission" date="2020-04" db="EMBL/GenBank/DDBJ databases">
        <title>Draft genome resource of the tomato pathogen Pseudocercospora fuligena.</title>
        <authorList>
            <person name="Zaccaron A."/>
        </authorList>
    </citation>
    <scope>NUCLEOTIDE SEQUENCE</scope>
    <source>
        <strain evidence="9">PF001</strain>
    </source>
</reference>
<dbReference type="OrthoDB" id="17458at2759"/>